<evidence type="ECO:0000256" key="2">
    <source>
        <dbReference type="SAM" id="MobiDB-lite"/>
    </source>
</evidence>
<evidence type="ECO:0000256" key="1">
    <source>
        <dbReference type="SAM" id="Coils"/>
    </source>
</evidence>
<evidence type="ECO:0000313" key="4">
    <source>
        <dbReference type="Proteomes" id="UP000654075"/>
    </source>
</evidence>
<dbReference type="AlphaFoldDB" id="A0A813H010"/>
<comment type="caution">
    <text evidence="3">The sequence shown here is derived from an EMBL/GenBank/DDBJ whole genome shotgun (WGS) entry which is preliminary data.</text>
</comment>
<organism evidence="3 4">
    <name type="scientific">Polarella glacialis</name>
    <name type="common">Dinoflagellate</name>
    <dbReference type="NCBI Taxonomy" id="89957"/>
    <lineage>
        <taxon>Eukaryota</taxon>
        <taxon>Sar</taxon>
        <taxon>Alveolata</taxon>
        <taxon>Dinophyceae</taxon>
        <taxon>Suessiales</taxon>
        <taxon>Suessiaceae</taxon>
        <taxon>Polarella</taxon>
    </lineage>
</organism>
<sequence length="189" mass="21333">MPDCMPEMVLGLDCMPEIVAASPLRDRSNENEVVGRPSPKKSGPDGQPISFEEMRKQLSYWQSQLQNLNEQKIEADVLRQDSSSLRGKLASCEEEASERAQRLAEIQVQNQEQARELAEMDEKVTQQHIELAQEKEVSERQKRELRELLDVQKDSDRRRVCSPVCGVTDGPMAVPLRVAVQVSAVYAKA</sequence>
<name>A0A813H010_POLGL</name>
<keyword evidence="1" id="KW-0175">Coiled coil</keyword>
<accession>A0A813H010</accession>
<evidence type="ECO:0000313" key="3">
    <source>
        <dbReference type="EMBL" id="CAE8630954.1"/>
    </source>
</evidence>
<feature type="coiled-coil region" evidence="1">
    <location>
        <begin position="103"/>
        <end position="151"/>
    </location>
</feature>
<dbReference type="EMBL" id="CAJNNV010029987">
    <property type="protein sequence ID" value="CAE8630954.1"/>
    <property type="molecule type" value="Genomic_DNA"/>
</dbReference>
<gene>
    <name evidence="3" type="ORF">PGLA1383_LOCUS47119</name>
</gene>
<keyword evidence="4" id="KW-1185">Reference proteome</keyword>
<feature type="region of interest" description="Disordered" evidence="2">
    <location>
        <begin position="22"/>
        <end position="49"/>
    </location>
</feature>
<proteinExistence type="predicted"/>
<protein>
    <submittedName>
        <fullName evidence="3">Uncharacterized protein</fullName>
    </submittedName>
</protein>
<reference evidence="3" key="1">
    <citation type="submission" date="2021-02" db="EMBL/GenBank/DDBJ databases">
        <authorList>
            <person name="Dougan E. K."/>
            <person name="Rhodes N."/>
            <person name="Thang M."/>
            <person name="Chan C."/>
        </authorList>
    </citation>
    <scope>NUCLEOTIDE SEQUENCE</scope>
</reference>
<dbReference type="Proteomes" id="UP000654075">
    <property type="component" value="Unassembled WGS sequence"/>
</dbReference>